<proteinExistence type="predicted"/>
<dbReference type="OrthoDB" id="1675065at2759"/>
<reference evidence="2" key="1">
    <citation type="journal article" date="2007" name="Nature">
        <title>The grapevine genome sequence suggests ancestral hexaploidization in major angiosperm phyla.</title>
        <authorList>
            <consortium name="The French-Italian Public Consortium for Grapevine Genome Characterization."/>
            <person name="Jaillon O."/>
            <person name="Aury J.-M."/>
            <person name="Noel B."/>
            <person name="Policriti A."/>
            <person name="Clepet C."/>
            <person name="Casagrande A."/>
            <person name="Choisne N."/>
            <person name="Aubourg S."/>
            <person name="Vitulo N."/>
            <person name="Jubin C."/>
            <person name="Vezzi A."/>
            <person name="Legeai F."/>
            <person name="Hugueney P."/>
            <person name="Dasilva C."/>
            <person name="Horner D."/>
            <person name="Mica E."/>
            <person name="Jublot D."/>
            <person name="Poulain J."/>
            <person name="Bruyere C."/>
            <person name="Billault A."/>
            <person name="Segurens B."/>
            <person name="Gouyvenoux M."/>
            <person name="Ugarte E."/>
            <person name="Cattonaro F."/>
            <person name="Anthouard V."/>
            <person name="Vico V."/>
            <person name="Del Fabbro C."/>
            <person name="Alaux M."/>
            <person name="Di Gaspero G."/>
            <person name="Dumas V."/>
            <person name="Felice N."/>
            <person name="Paillard S."/>
            <person name="Juman I."/>
            <person name="Moroldo M."/>
            <person name="Scalabrin S."/>
            <person name="Canaguier A."/>
            <person name="Le Clainche I."/>
            <person name="Malacrida G."/>
            <person name="Durand E."/>
            <person name="Pesole G."/>
            <person name="Laucou V."/>
            <person name="Chatelet P."/>
            <person name="Merdinoglu D."/>
            <person name="Delledonne M."/>
            <person name="Pezzotti M."/>
            <person name="Lecharny A."/>
            <person name="Scarpelli C."/>
            <person name="Artiguenave F."/>
            <person name="Pe M.E."/>
            <person name="Valle G."/>
            <person name="Morgante M."/>
            <person name="Caboche M."/>
            <person name="Adam-Blondon A.-F."/>
            <person name="Weissenbach J."/>
            <person name="Quetier F."/>
            <person name="Wincker P."/>
        </authorList>
    </citation>
    <scope>NUCLEOTIDE SEQUENCE [LARGE SCALE GENOMIC DNA]</scope>
    <source>
        <strain evidence="2">cv. Pinot noir / PN40024</strain>
    </source>
</reference>
<dbReference type="PaxDb" id="29760-VIT_18s0089g01250.t01"/>
<keyword evidence="2" id="KW-1185">Reference proteome</keyword>
<dbReference type="STRING" id="29760.D7SMT1"/>
<dbReference type="eggNOG" id="KOG2026">
    <property type="taxonomic scope" value="Eukaryota"/>
</dbReference>
<dbReference type="AlphaFoldDB" id="D7SMT1"/>
<name>D7SMT1_VITVI</name>
<gene>
    <name evidence="1" type="ordered locus">VIT_18s0089g01250</name>
</gene>
<dbReference type="Proteomes" id="UP000009183">
    <property type="component" value="Chromosome 18"/>
</dbReference>
<accession>D7SMT1</accession>
<dbReference type="EMBL" id="FN594956">
    <property type="protein sequence ID" value="CBI16960.3"/>
    <property type="molecule type" value="Genomic_DNA"/>
</dbReference>
<dbReference type="Gene3D" id="3.90.70.10">
    <property type="entry name" value="Cysteine proteinases"/>
    <property type="match status" value="1"/>
</dbReference>
<evidence type="ECO:0000313" key="1">
    <source>
        <dbReference type="EMBL" id="CBI16960.3"/>
    </source>
</evidence>
<evidence type="ECO:0008006" key="3">
    <source>
        <dbReference type="Google" id="ProtNLM"/>
    </source>
</evidence>
<sequence>MRVIPLRNFFLILENYKHCNSPLIHRFQELTRRYWHPWNCRIKLKSYTFLNAVTKATSNNRYQMGVESDPIEFMAWLLNSLHVDLRT</sequence>
<protein>
    <recommendedName>
        <fullName evidence="3">USP domain-containing protein</fullName>
    </recommendedName>
</protein>
<dbReference type="SUPFAM" id="SSF54001">
    <property type="entry name" value="Cysteine proteinases"/>
    <property type="match status" value="1"/>
</dbReference>
<evidence type="ECO:0000313" key="2">
    <source>
        <dbReference type="Proteomes" id="UP000009183"/>
    </source>
</evidence>
<dbReference type="InParanoid" id="D7SMT1"/>
<dbReference type="InterPro" id="IPR038765">
    <property type="entry name" value="Papain-like_cys_pep_sf"/>
</dbReference>
<dbReference type="HOGENOM" id="CLU_2487976_0_0_1"/>
<organism evidence="1 2">
    <name type="scientific">Vitis vinifera</name>
    <name type="common">Grape</name>
    <dbReference type="NCBI Taxonomy" id="29760"/>
    <lineage>
        <taxon>Eukaryota</taxon>
        <taxon>Viridiplantae</taxon>
        <taxon>Streptophyta</taxon>
        <taxon>Embryophyta</taxon>
        <taxon>Tracheophyta</taxon>
        <taxon>Spermatophyta</taxon>
        <taxon>Magnoliopsida</taxon>
        <taxon>eudicotyledons</taxon>
        <taxon>Gunneridae</taxon>
        <taxon>Pentapetalae</taxon>
        <taxon>rosids</taxon>
        <taxon>Vitales</taxon>
        <taxon>Vitaceae</taxon>
        <taxon>Viteae</taxon>
        <taxon>Vitis</taxon>
    </lineage>
</organism>